<accession>A0A0W0YHW5</accession>
<dbReference type="AlphaFoldDB" id="A0A0W0YHW5"/>
<evidence type="ECO:0008006" key="3">
    <source>
        <dbReference type="Google" id="ProtNLM"/>
    </source>
</evidence>
<dbReference type="Gene3D" id="1.25.40.20">
    <property type="entry name" value="Ankyrin repeat-containing domain"/>
    <property type="match status" value="1"/>
</dbReference>
<reference evidence="1 2" key="1">
    <citation type="submission" date="2015-11" db="EMBL/GenBank/DDBJ databases">
        <title>Genomic analysis of 38 Legionella species identifies large and diverse effector repertoires.</title>
        <authorList>
            <person name="Burstein D."/>
            <person name="Amaro F."/>
            <person name="Zusman T."/>
            <person name="Lifshitz Z."/>
            <person name="Cohen O."/>
            <person name="Gilbert J.A."/>
            <person name="Pupko T."/>
            <person name="Shuman H.A."/>
            <person name="Segal G."/>
        </authorList>
    </citation>
    <scope>NUCLEOTIDE SEQUENCE [LARGE SCALE GENOMIC DNA]</scope>
    <source>
        <strain evidence="1 2">SC-63-C7</strain>
    </source>
</reference>
<evidence type="ECO:0000313" key="2">
    <source>
        <dbReference type="Proteomes" id="UP000054703"/>
    </source>
</evidence>
<dbReference type="Proteomes" id="UP000054703">
    <property type="component" value="Unassembled WGS sequence"/>
</dbReference>
<sequence length="146" mass="17306">MKFSNEEDRRNHFQARFIPELVWSKLFKDKEVPDYILSWMSIPNEELKEKLFFIGSNWLTHKEDVERKKAWLAIAFSHPTLENQQLIEAGGQLGVHTETMLDLTFMLGDSPKILELMDLLKKDHQRKTIRILTEWKPPFNLVILTL</sequence>
<comment type="caution">
    <text evidence="1">The sequence shown here is derived from an EMBL/GenBank/DDBJ whole genome shotgun (WGS) entry which is preliminary data.</text>
</comment>
<dbReference type="OrthoDB" id="9993250at2"/>
<dbReference type="InterPro" id="IPR036770">
    <property type="entry name" value="Ankyrin_rpt-contain_sf"/>
</dbReference>
<proteinExistence type="predicted"/>
<organism evidence="1 2">
    <name type="scientific">Legionella santicrucis</name>
    <dbReference type="NCBI Taxonomy" id="45074"/>
    <lineage>
        <taxon>Bacteria</taxon>
        <taxon>Pseudomonadati</taxon>
        <taxon>Pseudomonadota</taxon>
        <taxon>Gammaproteobacteria</taxon>
        <taxon>Legionellales</taxon>
        <taxon>Legionellaceae</taxon>
        <taxon>Legionella</taxon>
    </lineage>
</organism>
<dbReference type="STRING" id="45074.Lsan_2701"/>
<name>A0A0W0YHW5_9GAMM</name>
<protein>
    <recommendedName>
        <fullName evidence="3">Ankyrin repeat protein</fullName>
    </recommendedName>
</protein>
<gene>
    <name evidence="1" type="ORF">Lsan_2701</name>
</gene>
<dbReference type="RefSeq" id="WP_065236312.1">
    <property type="nucleotide sequence ID" value="NZ_CAAAIH010000019.1"/>
</dbReference>
<keyword evidence="2" id="KW-1185">Reference proteome</keyword>
<evidence type="ECO:0000313" key="1">
    <source>
        <dbReference type="EMBL" id="KTD56541.1"/>
    </source>
</evidence>
<dbReference type="EMBL" id="LNYU01000081">
    <property type="protein sequence ID" value="KTD56541.1"/>
    <property type="molecule type" value="Genomic_DNA"/>
</dbReference>